<dbReference type="SUPFAM" id="SSF55048">
    <property type="entry name" value="Probable ACP-binding domain of malonyl-CoA ACP transacylase"/>
    <property type="match status" value="1"/>
</dbReference>
<dbReference type="InterPro" id="IPR027417">
    <property type="entry name" value="P-loop_NTPase"/>
</dbReference>
<accession>A0AAU8H7Q3</accession>
<comment type="caution">
    <text evidence="4">Lacks conserved residue(s) required for the propagation of feature annotation.</text>
</comment>
<dbReference type="GO" id="GO:0004312">
    <property type="term" value="F:fatty acid synthase activity"/>
    <property type="evidence" value="ECO:0007669"/>
    <property type="project" value="TreeGrafter"/>
</dbReference>
<dbReference type="InterPro" id="IPR014030">
    <property type="entry name" value="Ketoacyl_synth_N"/>
</dbReference>
<dbReference type="SMART" id="SM01294">
    <property type="entry name" value="PKS_PP_betabranch"/>
    <property type="match status" value="1"/>
</dbReference>
<evidence type="ECO:0000256" key="5">
    <source>
        <dbReference type="SAM" id="MobiDB-lite"/>
    </source>
</evidence>
<dbReference type="Gene3D" id="3.40.50.300">
    <property type="entry name" value="P-loop containing nucleotide triphosphate hydrolases"/>
    <property type="match status" value="1"/>
</dbReference>
<evidence type="ECO:0000256" key="1">
    <source>
        <dbReference type="ARBA" id="ARBA00022450"/>
    </source>
</evidence>
<dbReference type="InterPro" id="IPR016036">
    <property type="entry name" value="Malonyl_transacylase_ACP-bd"/>
</dbReference>
<dbReference type="InterPro" id="IPR009081">
    <property type="entry name" value="PP-bd_ACP"/>
</dbReference>
<dbReference type="PROSITE" id="PS52004">
    <property type="entry name" value="KS3_2"/>
    <property type="match status" value="1"/>
</dbReference>
<dbReference type="InterPro" id="IPR049900">
    <property type="entry name" value="PKS_mFAS_DH"/>
</dbReference>
<dbReference type="Gene3D" id="3.10.129.110">
    <property type="entry name" value="Polyketide synthase dehydratase"/>
    <property type="match status" value="1"/>
</dbReference>
<dbReference type="InterPro" id="IPR036736">
    <property type="entry name" value="ACP-like_sf"/>
</dbReference>
<organism evidence="9">
    <name type="scientific">Sporormiella sp</name>
    <dbReference type="NCBI Taxonomy" id="2012087"/>
    <lineage>
        <taxon>Eukaryota</taxon>
        <taxon>Fungi</taxon>
        <taxon>Dikarya</taxon>
        <taxon>Ascomycota</taxon>
        <taxon>Pezizomycotina</taxon>
        <taxon>Dothideomycetes</taxon>
        <taxon>Pleosporomycetidae</taxon>
        <taxon>Pleosporales</taxon>
        <taxon>Sporormiaceae</taxon>
        <taxon>Preussia/Sporomiella species complex</taxon>
        <taxon>Sporormiella</taxon>
    </lineage>
</organism>
<keyword evidence="2" id="KW-0597">Phosphoprotein</keyword>
<dbReference type="SMART" id="SM00827">
    <property type="entry name" value="PKS_AT"/>
    <property type="match status" value="1"/>
</dbReference>
<dbReference type="GO" id="GO:0006633">
    <property type="term" value="P:fatty acid biosynthetic process"/>
    <property type="evidence" value="ECO:0007669"/>
    <property type="project" value="TreeGrafter"/>
</dbReference>
<dbReference type="Gene3D" id="3.30.70.3290">
    <property type="match status" value="1"/>
</dbReference>
<dbReference type="SUPFAM" id="SSF53901">
    <property type="entry name" value="Thiolase-like"/>
    <property type="match status" value="1"/>
</dbReference>
<feature type="region of interest" description="Disordered" evidence="5">
    <location>
        <begin position="1722"/>
        <end position="1752"/>
    </location>
</feature>
<dbReference type="InterPro" id="IPR001227">
    <property type="entry name" value="Ac_transferase_dom_sf"/>
</dbReference>
<feature type="region of interest" description="Disordered" evidence="5">
    <location>
        <begin position="2167"/>
        <end position="2187"/>
    </location>
</feature>
<proteinExistence type="predicted"/>
<dbReference type="NCBIfam" id="TIGR04532">
    <property type="entry name" value="PT_fungal_PKS"/>
    <property type="match status" value="1"/>
</dbReference>
<feature type="domain" description="PKS/mFAS DH" evidence="8">
    <location>
        <begin position="1290"/>
        <end position="1583"/>
    </location>
</feature>
<evidence type="ECO:0000259" key="6">
    <source>
        <dbReference type="PROSITE" id="PS50075"/>
    </source>
</evidence>
<dbReference type="CDD" id="cd00833">
    <property type="entry name" value="PKS"/>
    <property type="match status" value="1"/>
</dbReference>
<dbReference type="InterPro" id="IPR016035">
    <property type="entry name" value="Acyl_Trfase/lysoPLipase"/>
</dbReference>
<evidence type="ECO:0000256" key="2">
    <source>
        <dbReference type="ARBA" id="ARBA00022553"/>
    </source>
</evidence>
<sequence>MGSTHPTVLLFGDITDTWVDGMDYVFGQATTTPWLRSFLDDLFSASKAEIRGMDSFFQESFGACSNFQELAQKYRYSSDQVGLVHAMLLYTVRAVLLLTANREPLLLHPGEDGRPETHLVGISGGLWNAVAVPISTNFNTLYDSSIETGRVWVRLWGLIFARSRAREDRPGAWGWVVFGIAADELEKILEQFQHAMGVPSFKRAKVGFVGDRWNTIIGPPSVLELLFSQCPELKKLPKNELAGIRGLQHTLEVSAADMDYVVGNSTLLEMQLRPGFKVWGMTSDNANTAYSRWGHLLRVAALQTLSQRLDLVQMVGELNAYLGTSQHVDVKMMGPSGHATYIVGVLKATRHVTVKDDRQSSSEGEGVREGAIAIVGMSGKGPGSEDMDEFWKVIVTGQDCHQEIPADRMDLDEYFCAKHSPGKCTITCRHGCFMKNPGHFDAKFFHISPREALLMEPVHRHFLLSAYEALEMAGYSAGQTRTIDPNKTAVFFAQSFDDWLKVSHHALGCDAYTLQSIQRAFGPGRLAFLMNWEGPTYALDSACAGSTSAIHLACMSLLSRDVDMAVAGATTILSDPHSFVFLSKAGVLSETGNCKTYRDDADGYCRADFSGAVVLKRLEDAIAHNDNILAVIASSARNHSGNATSITTSDANAQERLFKKVLRNARLNPDEVSYIEMHGTGTQVGDKAEMGAVSKVFLPRPHGKPLPVGAIKANIGHSGAAAGMSSVLKSVLILQKGIIPPQAGMPHAMNPNVLEILGDNSGIVIPTKSTEFKAADGKPKRILINNFDAAGGNANVLIEEYKQDAARLARQREPDARSSHVITTSARTPSSHLANMRRLAAWLRANPNARIQDVAYSTTARKVHHPIRFALAAPTLQEVVSKLEAGIQRTTSSTKKSAPPPVVFVFTGQGSHYAGMGSELYRTSPVFRKTADLCAAICASHQFPPFLDIITTDAVDMSTKNAAQVQLAVVTLQIALTAFWRSSAGIEAAMVIGHSLGEYAALHAAGVLSLTDTLYLVGQRARLLLERCEPNSYAMLSVSASATIVRDLLDGLGDSSCGVACINSPIATVISGKAEGLACIQTNMTTQDANTRTKMLSVPFAFHSAQMDAILPDYKALASGVTYLPPKIPVASTLPASVVDVPEVFGEDYLAQQTRQAVDFYGALNAVKSALKNDDPFWLEIGLGPVCTSFVRATLSPPTTRINHTIDANSSNWASVSKTLAAAYTSGVDVDWLALHAPYESSLELLALPTYAWDVKNYWITHTDKNSGARVPAAAANTVSSEPFLTTTAQYLVHKALTPEGQIQVTFRSGLSDHGFMGVIDGHRMQQIGRASGTVFCDAAATVAKYALEYSGDKTGVTASHLTFHDPKLLAPLTRDLVGIDGDLLTTAIMESASADVVLATIAAPIRPRKDLDRVSFFIMAKMDERIRLSKEGRGHRLQPDVFFALFANAVEFSPDFRGVQEAYVAGDFQEAAATIKIRPDPTGTRFTSSPYWGEALLHLAGFMVNGNPNTPLQLTYALMGYDSIEQLAPIQPNKEYLTYTRISRWEGTTAFCTAYVFDPQTSRIVMQAVDLRYQQFKRTTWRYILGTKPHAAAAGPQDAISKSVSLPTAKETAMIHDNLSAASMATVPMKKQRASKAHDKDKEEGTPNTGEFQIILDSFATATGSDPSEFTDDTEIAEIGVDSIMAIEIVAAVTEKGIDLPATFVFEYLTIGDLRRAFGGGVPEDADTNDTSATASRGDEDALLSSTPDDLSVSVSPASSLVHVEKEDLSTLAPELVDSNTSPPPSVRITLLQGRPKAGNTPLYMMADGTGTVASFIHLRPFKSNQVVYGIDSPYLRCPSRMNSKVGIEGVAKLVVDALVKAHSTGPFMIGGYSVGCFVAFEISRQLARAGHTVKGLLLIDMPCPRPRVMDHGKLLAEAEVSEAVLEGIVNRDGQWSSFGSSRDHMRQFFVAINEYTLAPMTAAERPAKTAVIWAERGLVNRMAGDHARIQKLESQGVPTRPYPGFMEDPKLGTFACHVPDKGEENLGPNGWERYTGGDVMTSGLGELVYGATETLIPGLNPPGSIPQGKPSHQLLLTVDTSHTGILGNELVDKFAKEVTKRLREHIFQPLVSLLSQEAREATLKQWRRDWLASEKGKHIRNFDSVTLGPHTRNLYDKLPRSLAPVTISRDHHPKPPPSSTAPFRRDDDFISRASLQRIRQTCAKPGSRVALVGLGGVGKSQIAIECAYQVRDASQDTWVFWVHAGTQARFEEGYRRIAEATKMDGWNNPKADVLRLVRSWLCDKSNGRWVMIVDNAHDSSVLFDPASRAYVGEAGSTGQAAEALSEFLPQPPNGSVLVTSRSREVAYRLTGRYADLVQRSQQPVLLYHLRTSVRLM</sequence>
<dbReference type="InterPro" id="IPR016039">
    <property type="entry name" value="Thiolase-like"/>
</dbReference>
<dbReference type="InterPro" id="IPR014031">
    <property type="entry name" value="Ketoacyl_synth_C"/>
</dbReference>
<dbReference type="PANTHER" id="PTHR43775:SF37">
    <property type="entry name" value="SI:DKEY-61P9.11"/>
    <property type="match status" value="1"/>
</dbReference>
<dbReference type="Pfam" id="PF00975">
    <property type="entry name" value="Thioesterase"/>
    <property type="match status" value="1"/>
</dbReference>
<keyword evidence="3" id="KW-0808">Transferase</keyword>
<dbReference type="SUPFAM" id="SSF52540">
    <property type="entry name" value="P-loop containing nucleoside triphosphate hydrolases"/>
    <property type="match status" value="1"/>
</dbReference>
<evidence type="ECO:0000313" key="9">
    <source>
        <dbReference type="EMBL" id="XCH50895.1"/>
    </source>
</evidence>
<dbReference type="EMBL" id="OR474172">
    <property type="protein sequence ID" value="XCH50895.1"/>
    <property type="molecule type" value="Genomic_DNA"/>
</dbReference>
<feature type="domain" description="Ketosynthase family 3 (KS3)" evidence="7">
    <location>
        <begin position="369"/>
        <end position="800"/>
    </location>
</feature>
<dbReference type="PROSITE" id="PS52019">
    <property type="entry name" value="PKS_MFAS_DH"/>
    <property type="match status" value="1"/>
</dbReference>
<protein>
    <submittedName>
        <fullName evidence="9">G8333</fullName>
    </submittedName>
</protein>
<dbReference type="InterPro" id="IPR050091">
    <property type="entry name" value="PKS_NRPS_Biosynth_Enz"/>
</dbReference>
<evidence type="ECO:0000256" key="3">
    <source>
        <dbReference type="ARBA" id="ARBA00022679"/>
    </source>
</evidence>
<feature type="region of interest" description="N-terminal hotdog fold" evidence="4">
    <location>
        <begin position="1290"/>
        <end position="1420"/>
    </location>
</feature>
<dbReference type="InterPro" id="IPR020806">
    <property type="entry name" value="PKS_PP-bd"/>
</dbReference>
<dbReference type="Pfam" id="PF00550">
    <property type="entry name" value="PP-binding"/>
    <property type="match status" value="1"/>
</dbReference>
<dbReference type="GO" id="GO:0044550">
    <property type="term" value="P:secondary metabolite biosynthetic process"/>
    <property type="evidence" value="ECO:0007669"/>
    <property type="project" value="TreeGrafter"/>
</dbReference>
<dbReference type="InterPro" id="IPR042104">
    <property type="entry name" value="PKS_dehydratase_sf"/>
</dbReference>
<dbReference type="Pfam" id="PF16073">
    <property type="entry name" value="SAT"/>
    <property type="match status" value="1"/>
</dbReference>
<name>A0AAU8H7Q3_9PLEO</name>
<dbReference type="Pfam" id="PF00698">
    <property type="entry name" value="Acyl_transf_1"/>
    <property type="match status" value="1"/>
</dbReference>
<dbReference type="SUPFAM" id="SSF52151">
    <property type="entry name" value="FabD/lysophospholipase-like"/>
    <property type="match status" value="1"/>
</dbReference>
<dbReference type="SMART" id="SM00823">
    <property type="entry name" value="PKS_PP"/>
    <property type="match status" value="1"/>
</dbReference>
<dbReference type="Gene3D" id="3.40.366.10">
    <property type="entry name" value="Malonyl-Coenzyme A Acyl Carrier Protein, domain 2"/>
    <property type="match status" value="1"/>
</dbReference>
<keyword evidence="1" id="KW-0596">Phosphopantetheine</keyword>
<evidence type="ECO:0000256" key="4">
    <source>
        <dbReference type="PROSITE-ProRule" id="PRU01363"/>
    </source>
</evidence>
<dbReference type="Pfam" id="PF22621">
    <property type="entry name" value="CurL-like_PKS_C"/>
    <property type="match status" value="1"/>
</dbReference>
<feature type="region of interest" description="C-terminal hotdog fold" evidence="4">
    <location>
        <begin position="1434"/>
        <end position="1583"/>
    </location>
</feature>
<dbReference type="PROSITE" id="PS00012">
    <property type="entry name" value="PHOSPHOPANTETHEINE"/>
    <property type="match status" value="1"/>
</dbReference>
<reference evidence="9" key="1">
    <citation type="submission" date="2023-08" db="EMBL/GenBank/DDBJ databases">
        <title>A New Approach for Mining New Natural ortho-Quinone Methide Building Block.</title>
        <authorList>
            <person name="Wang X.-X."/>
            <person name="Deng B.-Q."/>
            <person name="Ou Yang Z.-Q."/>
            <person name="Yan Y."/>
            <person name="Lv J.-M."/>
            <person name="Qin S.-Y."/>
            <person name="Hu D."/>
            <person name="Chen G.-D."/>
            <person name="Gao H."/>
        </authorList>
    </citation>
    <scope>NUCLEOTIDE SEQUENCE</scope>
</reference>
<dbReference type="PANTHER" id="PTHR43775">
    <property type="entry name" value="FATTY ACID SYNTHASE"/>
    <property type="match status" value="1"/>
</dbReference>
<dbReference type="InterPro" id="IPR029058">
    <property type="entry name" value="AB_hydrolase_fold"/>
</dbReference>
<dbReference type="InterPro" id="IPR001031">
    <property type="entry name" value="Thioesterase"/>
</dbReference>
<dbReference type="Pfam" id="PF02801">
    <property type="entry name" value="Ketoacyl-synt_C"/>
    <property type="match status" value="1"/>
</dbReference>
<dbReference type="InterPro" id="IPR020841">
    <property type="entry name" value="PKS_Beta-ketoAc_synthase_dom"/>
</dbReference>
<dbReference type="SUPFAM" id="SSF53474">
    <property type="entry name" value="alpha/beta-Hydrolases"/>
    <property type="match status" value="1"/>
</dbReference>
<evidence type="ECO:0000259" key="8">
    <source>
        <dbReference type="PROSITE" id="PS52019"/>
    </source>
</evidence>
<feature type="compositionally biased region" description="Basic and acidic residues" evidence="5">
    <location>
        <begin position="1637"/>
        <end position="1646"/>
    </location>
</feature>
<evidence type="ECO:0000259" key="7">
    <source>
        <dbReference type="PROSITE" id="PS52004"/>
    </source>
</evidence>
<dbReference type="Gene3D" id="3.40.50.1820">
    <property type="entry name" value="alpha/beta hydrolase"/>
    <property type="match status" value="1"/>
</dbReference>
<dbReference type="Gene3D" id="1.10.1200.10">
    <property type="entry name" value="ACP-like"/>
    <property type="match status" value="1"/>
</dbReference>
<dbReference type="PROSITE" id="PS50075">
    <property type="entry name" value="CARRIER"/>
    <property type="match status" value="1"/>
</dbReference>
<dbReference type="InterPro" id="IPR030918">
    <property type="entry name" value="PT_fungal_PKS"/>
</dbReference>
<dbReference type="SMART" id="SM00825">
    <property type="entry name" value="PKS_KS"/>
    <property type="match status" value="1"/>
</dbReference>
<dbReference type="Gene3D" id="3.40.47.10">
    <property type="match status" value="1"/>
</dbReference>
<dbReference type="Pfam" id="PF00109">
    <property type="entry name" value="ketoacyl-synt"/>
    <property type="match status" value="1"/>
</dbReference>
<dbReference type="GO" id="GO:0031177">
    <property type="term" value="F:phosphopantetheine binding"/>
    <property type="evidence" value="ECO:0007669"/>
    <property type="project" value="InterPro"/>
</dbReference>
<dbReference type="InterPro" id="IPR006162">
    <property type="entry name" value="Ppantetheine_attach_site"/>
</dbReference>
<feature type="domain" description="Carrier" evidence="6">
    <location>
        <begin position="1647"/>
        <end position="1723"/>
    </location>
</feature>
<dbReference type="InterPro" id="IPR014043">
    <property type="entry name" value="Acyl_transferase_dom"/>
</dbReference>
<dbReference type="InterPro" id="IPR032088">
    <property type="entry name" value="SAT"/>
</dbReference>
<feature type="region of interest" description="Disordered" evidence="5">
    <location>
        <begin position="1631"/>
        <end position="1651"/>
    </location>
</feature>
<dbReference type="SUPFAM" id="SSF47336">
    <property type="entry name" value="ACP-like"/>
    <property type="match status" value="1"/>
</dbReference>